<proteinExistence type="predicted"/>
<name>A0A8J7WGD1_9RHOB</name>
<dbReference type="Pfam" id="PF01551">
    <property type="entry name" value="Peptidase_M23"/>
    <property type="match status" value="1"/>
</dbReference>
<comment type="caution">
    <text evidence="3">The sequence shown here is derived from an EMBL/GenBank/DDBJ whole genome shotgun (WGS) entry which is preliminary data.</text>
</comment>
<dbReference type="InterPro" id="IPR011055">
    <property type="entry name" value="Dup_hybrid_motif"/>
</dbReference>
<sequence>MRAALLITVLSAAGSLAAEPFLSLPIDCVPGTTCFIEDYVDADPGPGQSDYMCGAKSRDDHRGTDIALPDFAAMEAGVNVLAAASGVVEATRDGMTDRILTPENASSVEGRECGNAVRIGHENGLKTLYCHMAQGSIGVHSGDRVQAGQPIGRVGLSGQTTYPHVHISVLNADGSEVDPFAPGAARCGEAQETLWLDPIPYDRSGLFTAGFSDGVPGFDAVRSGDARRAKIGRDAPLVLYGYAFHAETGDRMLMRVEGPGGALFDHEETIDEGKAQLFRAFGRRAPEGGWPPGAYRGFVTVLRGDRLIAARHADVTVP</sequence>
<feature type="signal peptide" evidence="1">
    <location>
        <begin position="1"/>
        <end position="17"/>
    </location>
</feature>
<evidence type="ECO:0000313" key="4">
    <source>
        <dbReference type="Proteomes" id="UP000681356"/>
    </source>
</evidence>
<keyword evidence="1" id="KW-0732">Signal</keyword>
<organism evidence="3 4">
    <name type="scientific">Thetidibacter halocola</name>
    <dbReference type="NCBI Taxonomy" id="2827239"/>
    <lineage>
        <taxon>Bacteria</taxon>
        <taxon>Pseudomonadati</taxon>
        <taxon>Pseudomonadota</taxon>
        <taxon>Alphaproteobacteria</taxon>
        <taxon>Rhodobacterales</taxon>
        <taxon>Roseobacteraceae</taxon>
        <taxon>Thetidibacter</taxon>
    </lineage>
</organism>
<dbReference type="SUPFAM" id="SSF51261">
    <property type="entry name" value="Duplicated hybrid motif"/>
    <property type="match status" value="1"/>
</dbReference>
<dbReference type="EMBL" id="JAGTUU010000004">
    <property type="protein sequence ID" value="MBS0124778.1"/>
    <property type="molecule type" value="Genomic_DNA"/>
</dbReference>
<reference evidence="3" key="1">
    <citation type="submission" date="2021-04" db="EMBL/GenBank/DDBJ databases">
        <authorList>
            <person name="Yoon J."/>
        </authorList>
    </citation>
    <scope>NUCLEOTIDE SEQUENCE</scope>
    <source>
        <strain evidence="3">KMU-90</strain>
    </source>
</reference>
<dbReference type="AlphaFoldDB" id="A0A8J7WGD1"/>
<feature type="chain" id="PRO_5035256010" evidence="1">
    <location>
        <begin position="18"/>
        <end position="318"/>
    </location>
</feature>
<dbReference type="GO" id="GO:0004222">
    <property type="term" value="F:metalloendopeptidase activity"/>
    <property type="evidence" value="ECO:0007669"/>
    <property type="project" value="TreeGrafter"/>
</dbReference>
<dbReference type="RefSeq" id="WP_212536737.1">
    <property type="nucleotide sequence ID" value="NZ_JAGTUU010000004.1"/>
</dbReference>
<dbReference type="Proteomes" id="UP000681356">
    <property type="component" value="Unassembled WGS sequence"/>
</dbReference>
<dbReference type="InterPro" id="IPR016047">
    <property type="entry name" value="M23ase_b-sheet_dom"/>
</dbReference>
<protein>
    <submittedName>
        <fullName evidence="3">M23 family metallopeptidase</fullName>
    </submittedName>
</protein>
<dbReference type="InterPro" id="IPR050570">
    <property type="entry name" value="Cell_wall_metabolism_enzyme"/>
</dbReference>
<evidence type="ECO:0000313" key="3">
    <source>
        <dbReference type="EMBL" id="MBS0124778.1"/>
    </source>
</evidence>
<dbReference type="CDD" id="cd12797">
    <property type="entry name" value="M23_peptidase"/>
    <property type="match status" value="1"/>
</dbReference>
<dbReference type="Gene3D" id="2.70.70.10">
    <property type="entry name" value="Glucose Permease (Domain IIA)"/>
    <property type="match status" value="1"/>
</dbReference>
<evidence type="ECO:0000256" key="1">
    <source>
        <dbReference type="SAM" id="SignalP"/>
    </source>
</evidence>
<keyword evidence="4" id="KW-1185">Reference proteome</keyword>
<feature type="domain" description="M23ase beta-sheet core" evidence="2">
    <location>
        <begin position="61"/>
        <end position="179"/>
    </location>
</feature>
<gene>
    <name evidence="3" type="ORF">KB874_11790</name>
</gene>
<accession>A0A8J7WGD1</accession>
<dbReference type="PANTHER" id="PTHR21666">
    <property type="entry name" value="PEPTIDASE-RELATED"/>
    <property type="match status" value="1"/>
</dbReference>
<dbReference type="PANTHER" id="PTHR21666:SF270">
    <property type="entry name" value="MUREIN HYDROLASE ACTIVATOR ENVC"/>
    <property type="match status" value="1"/>
</dbReference>
<evidence type="ECO:0000259" key="2">
    <source>
        <dbReference type="Pfam" id="PF01551"/>
    </source>
</evidence>